<dbReference type="Proteomes" id="UP001519654">
    <property type="component" value="Unassembled WGS sequence"/>
</dbReference>
<keyword evidence="3" id="KW-1185">Reference proteome</keyword>
<feature type="compositionally biased region" description="Low complexity" evidence="1">
    <location>
        <begin position="279"/>
        <end position="301"/>
    </location>
</feature>
<organism evidence="2 3">
    <name type="scientific">Paractinoplanes bogorensis</name>
    <dbReference type="NCBI Taxonomy" id="1610840"/>
    <lineage>
        <taxon>Bacteria</taxon>
        <taxon>Bacillati</taxon>
        <taxon>Actinomycetota</taxon>
        <taxon>Actinomycetes</taxon>
        <taxon>Micromonosporales</taxon>
        <taxon>Micromonosporaceae</taxon>
        <taxon>Paractinoplanes</taxon>
    </lineage>
</organism>
<dbReference type="RefSeq" id="WP_215788645.1">
    <property type="nucleotide sequence ID" value="NZ_JAHKKG010000005.1"/>
</dbReference>
<proteinExistence type="predicted"/>
<protein>
    <submittedName>
        <fullName evidence="2">Uncharacterized protein</fullName>
    </submittedName>
</protein>
<dbReference type="EMBL" id="JAHKKG010000005">
    <property type="protein sequence ID" value="MBU2665446.1"/>
    <property type="molecule type" value="Genomic_DNA"/>
</dbReference>
<gene>
    <name evidence="2" type="ORF">KOI35_18215</name>
</gene>
<evidence type="ECO:0000313" key="2">
    <source>
        <dbReference type="EMBL" id="MBU2665446.1"/>
    </source>
</evidence>
<evidence type="ECO:0000313" key="3">
    <source>
        <dbReference type="Proteomes" id="UP001519654"/>
    </source>
</evidence>
<feature type="region of interest" description="Disordered" evidence="1">
    <location>
        <begin position="279"/>
        <end position="315"/>
    </location>
</feature>
<accession>A0ABS5YQ37</accession>
<evidence type="ECO:0000256" key="1">
    <source>
        <dbReference type="SAM" id="MobiDB-lite"/>
    </source>
</evidence>
<reference evidence="2 3" key="1">
    <citation type="submission" date="2021-06" db="EMBL/GenBank/DDBJ databases">
        <title>Actinoplanes lichenicola sp. nov., and Actinoplanes ovalisporus sp. nov., isolated from lichen in Thailand.</title>
        <authorList>
            <person name="Saeng-In P."/>
            <person name="Kanchanasin P."/>
            <person name="Yuki M."/>
            <person name="Kudo T."/>
            <person name="Ohkuma M."/>
            <person name="Phongsopitanun W."/>
            <person name="Tanasupawat S."/>
        </authorList>
    </citation>
    <scope>NUCLEOTIDE SEQUENCE [LARGE SCALE GENOMIC DNA]</scope>
    <source>
        <strain evidence="2 3">NBRC 110975</strain>
    </source>
</reference>
<comment type="caution">
    <text evidence="2">The sequence shown here is derived from an EMBL/GenBank/DDBJ whole genome shotgun (WGS) entry which is preliminary data.</text>
</comment>
<sequence>MPTAGHTAGRARIRLVLSHSGRLAIVAALAGGCTHAPGQPAPEAMTAPAPIVAAATTMPLDRYAPRPAEANDLDVVVKRLTTACMRRFGQAWRGGARNDFDLLRDRANRFGLADDGLASGFGYHWDIAPAAPASPQQAPYLHGGAPGVPAGGCAGEADARLGWQPAEFTWLQQLRDRTMTLTYADPRATAATRRWSECMTKTGFPYAVPADAETDPRWKQGTAPSAEEKRTALADVRCKQETGFVGRLTVVLAEQQARAVEENTPRLDAFRRMSVAAAARADALRGDSSPTVPAPSGSTSTPLPPGMWRTKETTA</sequence>
<name>A0ABS5YQ37_9ACTN</name>